<evidence type="ECO:0000313" key="2">
    <source>
        <dbReference type="EMBL" id="ERG93736.1"/>
    </source>
</evidence>
<dbReference type="RefSeq" id="WP_021053230.1">
    <property type="nucleotide sequence ID" value="NZ_KE356561.1"/>
</dbReference>
<feature type="transmembrane region" description="Helical" evidence="1">
    <location>
        <begin position="31"/>
        <end position="50"/>
    </location>
</feature>
<dbReference type="Proteomes" id="UP000030710">
    <property type="component" value="Unassembled WGS sequence"/>
</dbReference>
<proteinExistence type="predicted"/>
<evidence type="ECO:0000256" key="1">
    <source>
        <dbReference type="SAM" id="Phobius"/>
    </source>
</evidence>
<name>U1PNB1_9EURY</name>
<accession>U1PNB1</accession>
<dbReference type="AlphaFoldDB" id="U1PNB1"/>
<dbReference type="eggNOG" id="arCOG12068">
    <property type="taxonomic scope" value="Archaea"/>
</dbReference>
<keyword evidence="1" id="KW-0472">Membrane</keyword>
<reference evidence="2" key="1">
    <citation type="journal article" date="2013" name="PLoS ONE">
        <title>Assembly-driven community genomics of a hypersaline microbial ecosystem.</title>
        <authorList>
            <person name="Podell S."/>
            <person name="Ugalde J.A."/>
            <person name="Narasingarao P."/>
            <person name="Banfield J.F."/>
            <person name="Heidelberg K.B."/>
            <person name="Allen E.E."/>
        </authorList>
    </citation>
    <scope>NUCLEOTIDE SEQUENCE [LARGE SCALE GENOMIC DNA]</scope>
</reference>
<keyword evidence="1" id="KW-0812">Transmembrane</keyword>
<gene>
    <name evidence="2" type="ORF">J07HQW2_00170</name>
</gene>
<organism evidence="2">
    <name type="scientific">Haloquadratum walsbyi J07HQW2</name>
    <dbReference type="NCBI Taxonomy" id="1238425"/>
    <lineage>
        <taxon>Archaea</taxon>
        <taxon>Methanobacteriati</taxon>
        <taxon>Methanobacteriota</taxon>
        <taxon>Stenosarchaea group</taxon>
        <taxon>Halobacteria</taxon>
        <taxon>Halobacteriales</taxon>
        <taxon>Haloferacaceae</taxon>
        <taxon>Haloquadratum</taxon>
    </lineage>
</organism>
<keyword evidence="1" id="KW-1133">Transmembrane helix</keyword>
<sequence>MPQIVLAGISIFIAVLIGFSTSIILSPDPTGIMPIVGTIILGAVLSPICYRGSQRMTA</sequence>
<dbReference type="EMBL" id="KE356561">
    <property type="protein sequence ID" value="ERG93736.1"/>
    <property type="molecule type" value="Genomic_DNA"/>
</dbReference>
<dbReference type="HOGENOM" id="CLU_2968428_0_0_2"/>
<dbReference type="STRING" id="1238425.J07HQW2_00170"/>
<protein>
    <submittedName>
        <fullName evidence="2">Uncharacterized protein</fullName>
    </submittedName>
</protein>
<feature type="transmembrane region" description="Helical" evidence="1">
    <location>
        <begin position="5"/>
        <end position="25"/>
    </location>
</feature>